<keyword evidence="5" id="KW-1185">Reference proteome</keyword>
<dbReference type="InterPro" id="IPR004827">
    <property type="entry name" value="bZIP"/>
</dbReference>
<reference evidence="4" key="1">
    <citation type="submission" date="2023-06" db="EMBL/GenBank/DDBJ databases">
        <title>Genome-scale phylogeny and comparative genomics of the fungal order Sordariales.</title>
        <authorList>
            <consortium name="Lawrence Berkeley National Laboratory"/>
            <person name="Hensen N."/>
            <person name="Bonometti L."/>
            <person name="Westerberg I."/>
            <person name="Brannstrom I.O."/>
            <person name="Guillou S."/>
            <person name="Cros-Aarteil S."/>
            <person name="Calhoun S."/>
            <person name="Haridas S."/>
            <person name="Kuo A."/>
            <person name="Mondo S."/>
            <person name="Pangilinan J."/>
            <person name="Riley R."/>
            <person name="LaButti K."/>
            <person name="Andreopoulos B."/>
            <person name="Lipzen A."/>
            <person name="Chen C."/>
            <person name="Yanf M."/>
            <person name="Daum C."/>
            <person name="Ng V."/>
            <person name="Clum A."/>
            <person name="Steindorff A."/>
            <person name="Ohm R."/>
            <person name="Martin F."/>
            <person name="Silar P."/>
            <person name="Natvig D."/>
            <person name="Lalanne C."/>
            <person name="Gautier V."/>
            <person name="Ament-velasquez S.L."/>
            <person name="Kruys A."/>
            <person name="Hutchinson M.I."/>
            <person name="Powell A.J."/>
            <person name="Barry K."/>
            <person name="Miller A.N."/>
            <person name="Grigoriev I.V."/>
            <person name="Debuchy R."/>
            <person name="Gladieux P."/>
            <person name="Thoren M.H."/>
            <person name="Johannesson H."/>
        </authorList>
    </citation>
    <scope>NUCLEOTIDE SEQUENCE</scope>
    <source>
        <strain evidence="4">SMH3391-2</strain>
    </source>
</reference>
<feature type="compositionally biased region" description="Basic and acidic residues" evidence="2">
    <location>
        <begin position="1"/>
        <end position="10"/>
    </location>
</feature>
<dbReference type="SUPFAM" id="SSF57959">
    <property type="entry name" value="Leucine zipper domain"/>
    <property type="match status" value="1"/>
</dbReference>
<dbReference type="EMBL" id="JAULSR010000003">
    <property type="protein sequence ID" value="KAK0625040.1"/>
    <property type="molecule type" value="Genomic_DNA"/>
</dbReference>
<organism evidence="4 5">
    <name type="scientific">Bombardia bombarda</name>
    <dbReference type="NCBI Taxonomy" id="252184"/>
    <lineage>
        <taxon>Eukaryota</taxon>
        <taxon>Fungi</taxon>
        <taxon>Dikarya</taxon>
        <taxon>Ascomycota</taxon>
        <taxon>Pezizomycotina</taxon>
        <taxon>Sordariomycetes</taxon>
        <taxon>Sordariomycetidae</taxon>
        <taxon>Sordariales</taxon>
        <taxon>Lasiosphaeriaceae</taxon>
        <taxon>Bombardia</taxon>
    </lineage>
</organism>
<keyword evidence="1" id="KW-0175">Coiled coil</keyword>
<dbReference type="Proteomes" id="UP001174934">
    <property type="component" value="Unassembled WGS sequence"/>
</dbReference>
<feature type="compositionally biased region" description="Gly residues" evidence="2">
    <location>
        <begin position="401"/>
        <end position="413"/>
    </location>
</feature>
<feature type="domain" description="BZIP" evidence="3">
    <location>
        <begin position="291"/>
        <end position="354"/>
    </location>
</feature>
<dbReference type="Gene3D" id="1.20.5.170">
    <property type="match status" value="1"/>
</dbReference>
<feature type="compositionally biased region" description="Basic residues" evidence="2">
    <location>
        <begin position="146"/>
        <end position="157"/>
    </location>
</feature>
<protein>
    <recommendedName>
        <fullName evidence="3">BZIP domain-containing protein</fullName>
    </recommendedName>
</protein>
<evidence type="ECO:0000313" key="5">
    <source>
        <dbReference type="Proteomes" id="UP001174934"/>
    </source>
</evidence>
<dbReference type="CDD" id="cd14687">
    <property type="entry name" value="bZIP_ATF2"/>
    <property type="match status" value="1"/>
</dbReference>
<sequence length="413" mass="43646">MNHSSVHQDESGDEQQVPSLATDDQDTSSSYMSTPSAWTYGSYGSQQQQQQQHQVQWSQYLTQSQPNQGSYGTYGGYSYTTGADPYTSGGAYQNSPTSTSQAAWPQADFSAHGSPTVATTSYSNNSSKRSKGGSSSKGAGGDVKHSSSKHSSSKHRSSKDSKGDGGSTSHKAKGKGRDTQGHAAADRASSVSTPQSLADSTATSTTTAGGSSSHISDYSYDYRSPSIGSPQTMPDLGGVSYSGWTSSSTPTGSMVMAAAQLHQQQQQHPSTYMVAGMVGGGSKRGPGNNSDNPEPDMRERNRLAAMRTRRKKSATIDQLERDEEGVIRQNRELEASAQDLRNQVQGLRTLLRQHTSCDCILIRRYLHYTGDHALAQGGGGDEDAEGEEVEHVEGCRHHPGWSGGAGGASAGGA</sequence>
<feature type="coiled-coil region" evidence="1">
    <location>
        <begin position="316"/>
        <end position="350"/>
    </location>
</feature>
<feature type="compositionally biased region" description="Low complexity" evidence="2">
    <location>
        <begin position="200"/>
        <end position="216"/>
    </location>
</feature>
<dbReference type="AlphaFoldDB" id="A0AA40C4T0"/>
<dbReference type="PROSITE" id="PS50217">
    <property type="entry name" value="BZIP"/>
    <property type="match status" value="1"/>
</dbReference>
<evidence type="ECO:0000313" key="4">
    <source>
        <dbReference type="EMBL" id="KAK0625040.1"/>
    </source>
</evidence>
<dbReference type="SMART" id="SM00338">
    <property type="entry name" value="BRLZ"/>
    <property type="match status" value="1"/>
</dbReference>
<evidence type="ECO:0000256" key="1">
    <source>
        <dbReference type="SAM" id="Coils"/>
    </source>
</evidence>
<feature type="compositionally biased region" description="Low complexity" evidence="2">
    <location>
        <begin position="121"/>
        <end position="137"/>
    </location>
</feature>
<feature type="region of interest" description="Disordered" evidence="2">
    <location>
        <begin position="1"/>
        <end position="216"/>
    </location>
</feature>
<feature type="compositionally biased region" description="Polar residues" evidence="2">
    <location>
        <begin position="90"/>
        <end position="103"/>
    </location>
</feature>
<evidence type="ECO:0000259" key="3">
    <source>
        <dbReference type="PROSITE" id="PS50217"/>
    </source>
</evidence>
<dbReference type="PROSITE" id="PS00036">
    <property type="entry name" value="BZIP_BASIC"/>
    <property type="match status" value="1"/>
</dbReference>
<comment type="caution">
    <text evidence="4">The sequence shown here is derived from an EMBL/GenBank/DDBJ whole genome shotgun (WGS) entry which is preliminary data.</text>
</comment>
<name>A0AA40C4T0_9PEZI</name>
<accession>A0AA40C4T0</accession>
<feature type="compositionally biased region" description="Polar residues" evidence="2">
    <location>
        <begin position="189"/>
        <end position="199"/>
    </location>
</feature>
<dbReference type="InterPro" id="IPR046347">
    <property type="entry name" value="bZIP_sf"/>
</dbReference>
<gene>
    <name evidence="4" type="ORF">B0T17DRAFT_508059</name>
</gene>
<feature type="compositionally biased region" description="Polar residues" evidence="2">
    <location>
        <begin position="27"/>
        <end position="45"/>
    </location>
</feature>
<proteinExistence type="predicted"/>
<feature type="compositionally biased region" description="Low complexity" evidence="2">
    <location>
        <begin position="46"/>
        <end position="59"/>
    </location>
</feature>
<evidence type="ECO:0000256" key="2">
    <source>
        <dbReference type="SAM" id="MobiDB-lite"/>
    </source>
</evidence>
<dbReference type="GO" id="GO:0003700">
    <property type="term" value="F:DNA-binding transcription factor activity"/>
    <property type="evidence" value="ECO:0007669"/>
    <property type="project" value="InterPro"/>
</dbReference>
<feature type="region of interest" description="Disordered" evidence="2">
    <location>
        <begin position="377"/>
        <end position="413"/>
    </location>
</feature>